<proteinExistence type="predicted"/>
<gene>
    <name evidence="1" type="ORF">L1987_24863</name>
</gene>
<dbReference type="EMBL" id="CM042025">
    <property type="protein sequence ID" value="KAI3808900.1"/>
    <property type="molecule type" value="Genomic_DNA"/>
</dbReference>
<reference evidence="1 2" key="2">
    <citation type="journal article" date="2022" name="Mol. Ecol. Resour.">
        <title>The genomes of chicory, endive, great burdock and yacon provide insights into Asteraceae paleo-polyploidization history and plant inulin production.</title>
        <authorList>
            <person name="Fan W."/>
            <person name="Wang S."/>
            <person name="Wang H."/>
            <person name="Wang A."/>
            <person name="Jiang F."/>
            <person name="Liu H."/>
            <person name="Zhao H."/>
            <person name="Xu D."/>
            <person name="Zhang Y."/>
        </authorList>
    </citation>
    <scope>NUCLEOTIDE SEQUENCE [LARGE SCALE GENOMIC DNA]</scope>
    <source>
        <strain evidence="2">cv. Yunnan</strain>
        <tissue evidence="1">Leaves</tissue>
    </source>
</reference>
<organism evidence="1 2">
    <name type="scientific">Smallanthus sonchifolius</name>
    <dbReference type="NCBI Taxonomy" id="185202"/>
    <lineage>
        <taxon>Eukaryota</taxon>
        <taxon>Viridiplantae</taxon>
        <taxon>Streptophyta</taxon>
        <taxon>Embryophyta</taxon>
        <taxon>Tracheophyta</taxon>
        <taxon>Spermatophyta</taxon>
        <taxon>Magnoliopsida</taxon>
        <taxon>eudicotyledons</taxon>
        <taxon>Gunneridae</taxon>
        <taxon>Pentapetalae</taxon>
        <taxon>asterids</taxon>
        <taxon>campanulids</taxon>
        <taxon>Asterales</taxon>
        <taxon>Asteraceae</taxon>
        <taxon>Asteroideae</taxon>
        <taxon>Heliantheae alliance</taxon>
        <taxon>Millerieae</taxon>
        <taxon>Smallanthus</taxon>
    </lineage>
</organism>
<reference evidence="2" key="1">
    <citation type="journal article" date="2022" name="Mol. Ecol. Resour.">
        <title>The genomes of chicory, endive, great burdock and yacon provide insights into Asteraceae palaeo-polyploidization history and plant inulin production.</title>
        <authorList>
            <person name="Fan W."/>
            <person name="Wang S."/>
            <person name="Wang H."/>
            <person name="Wang A."/>
            <person name="Jiang F."/>
            <person name="Liu H."/>
            <person name="Zhao H."/>
            <person name="Xu D."/>
            <person name="Zhang Y."/>
        </authorList>
    </citation>
    <scope>NUCLEOTIDE SEQUENCE [LARGE SCALE GENOMIC DNA]</scope>
    <source>
        <strain evidence="2">cv. Yunnan</strain>
    </source>
</reference>
<name>A0ACB9IN29_9ASTR</name>
<protein>
    <submittedName>
        <fullName evidence="1">Uncharacterized protein</fullName>
    </submittedName>
</protein>
<keyword evidence="2" id="KW-1185">Reference proteome</keyword>
<evidence type="ECO:0000313" key="2">
    <source>
        <dbReference type="Proteomes" id="UP001056120"/>
    </source>
</evidence>
<dbReference type="Proteomes" id="UP001056120">
    <property type="component" value="Linkage Group LG08"/>
</dbReference>
<sequence length="286" mass="31046">MWSKGLSMANLCLCVGLCRSQNERERVAPADLRRRDVCERRGSRGVEEANYKGGLSLGIHTGIDESVSASPEPGNEESLGKEDDQVEEGEIVTSYPEVVAEQVHVHGEKVDLAANQEGTEEVSDLKSVANHDVPFTGMGNRNFQKKVIRRNSYKLGKAHPKKAASPAEERPKKRLRSALEDDLFGLDKILGLGPVRSQSPQIHLRVKVGGMVPVGPKAFNLNKNSDEGAIDICEEPIGVVELGGDKGDLCSAADRNPSEVLDKEIEAMIGIGRVVGSDMQEFPQLI</sequence>
<comment type="caution">
    <text evidence="1">The sequence shown here is derived from an EMBL/GenBank/DDBJ whole genome shotgun (WGS) entry which is preliminary data.</text>
</comment>
<evidence type="ECO:0000313" key="1">
    <source>
        <dbReference type="EMBL" id="KAI3808900.1"/>
    </source>
</evidence>
<accession>A0ACB9IN29</accession>